<accession>A0ABQ1I7H2</accession>
<protein>
    <submittedName>
        <fullName evidence="1">Uncharacterized protein</fullName>
    </submittedName>
</protein>
<dbReference type="EMBL" id="BMDZ01000001">
    <property type="protein sequence ID" value="GGB24381.1"/>
    <property type="molecule type" value="Genomic_DNA"/>
</dbReference>
<sequence length="109" mass="11601">MICGCENRNSVARAGLHCAATREIYHLSYSIGAGINVTAFGPSHLVLGHFEADGVCRAWRVVGRASGLRRFAAGVYKQRGGAIMRIIGIKERGHVRAVGTESVIAIAIP</sequence>
<evidence type="ECO:0000313" key="2">
    <source>
        <dbReference type="Proteomes" id="UP000603352"/>
    </source>
</evidence>
<proteinExistence type="predicted"/>
<keyword evidence="2" id="KW-1185">Reference proteome</keyword>
<gene>
    <name evidence="1" type="ORF">GCM10011505_02090</name>
</gene>
<evidence type="ECO:0000313" key="1">
    <source>
        <dbReference type="EMBL" id="GGB24381.1"/>
    </source>
</evidence>
<reference evidence="2" key="1">
    <citation type="journal article" date="2019" name="Int. J. Syst. Evol. Microbiol.">
        <title>The Global Catalogue of Microorganisms (GCM) 10K type strain sequencing project: providing services to taxonomists for standard genome sequencing and annotation.</title>
        <authorList>
            <consortium name="The Broad Institute Genomics Platform"/>
            <consortium name="The Broad Institute Genome Sequencing Center for Infectious Disease"/>
            <person name="Wu L."/>
            <person name="Ma J."/>
        </authorList>
    </citation>
    <scope>NUCLEOTIDE SEQUENCE [LARGE SCALE GENOMIC DNA]</scope>
    <source>
        <strain evidence="2">CGMCC 1.10188</strain>
    </source>
</reference>
<dbReference type="Proteomes" id="UP000603352">
    <property type="component" value="Unassembled WGS sequence"/>
</dbReference>
<comment type="caution">
    <text evidence="1">The sequence shown here is derived from an EMBL/GenBank/DDBJ whole genome shotgun (WGS) entry which is preliminary data.</text>
</comment>
<name>A0ABQ1I7H2_9PROT</name>
<organism evidence="1 2">
    <name type="scientific">Tistrella bauzanensis</name>
    <dbReference type="NCBI Taxonomy" id="657419"/>
    <lineage>
        <taxon>Bacteria</taxon>
        <taxon>Pseudomonadati</taxon>
        <taxon>Pseudomonadota</taxon>
        <taxon>Alphaproteobacteria</taxon>
        <taxon>Geminicoccales</taxon>
        <taxon>Geminicoccaceae</taxon>
        <taxon>Tistrella</taxon>
    </lineage>
</organism>